<dbReference type="InterPro" id="IPR031107">
    <property type="entry name" value="Small_HSP"/>
</dbReference>
<dbReference type="Gene3D" id="2.60.40.790">
    <property type="match status" value="1"/>
</dbReference>
<comment type="caution">
    <text evidence="4">The sequence shown here is derived from an EMBL/GenBank/DDBJ whole genome shotgun (WGS) entry which is preliminary data.</text>
</comment>
<keyword evidence="4" id="KW-0346">Stress response</keyword>
<dbReference type="EMBL" id="QJSX01000001">
    <property type="protein sequence ID" value="PYE56347.1"/>
    <property type="molecule type" value="Genomic_DNA"/>
</dbReference>
<dbReference type="InterPro" id="IPR008978">
    <property type="entry name" value="HSP20-like_chaperone"/>
</dbReference>
<evidence type="ECO:0000313" key="4">
    <source>
        <dbReference type="EMBL" id="PYE56347.1"/>
    </source>
</evidence>
<dbReference type="Pfam" id="PF00011">
    <property type="entry name" value="HSP20"/>
    <property type="match status" value="1"/>
</dbReference>
<keyword evidence="5" id="KW-1185">Reference proteome</keyword>
<evidence type="ECO:0000259" key="3">
    <source>
        <dbReference type="PROSITE" id="PS01031"/>
    </source>
</evidence>
<evidence type="ECO:0000256" key="1">
    <source>
        <dbReference type="PROSITE-ProRule" id="PRU00285"/>
    </source>
</evidence>
<feature type="domain" description="SHSP" evidence="3">
    <location>
        <begin position="24"/>
        <end position="136"/>
    </location>
</feature>
<dbReference type="PROSITE" id="PS01031">
    <property type="entry name" value="SHSP"/>
    <property type="match status" value="1"/>
</dbReference>
<evidence type="ECO:0000256" key="2">
    <source>
        <dbReference type="RuleBase" id="RU003616"/>
    </source>
</evidence>
<dbReference type="CDD" id="cd06464">
    <property type="entry name" value="ACD_sHsps-like"/>
    <property type="match status" value="1"/>
</dbReference>
<dbReference type="AlphaFoldDB" id="A0A318SEX5"/>
<proteinExistence type="inferred from homology"/>
<accession>A0A318SEX5</accession>
<evidence type="ECO:0000313" key="5">
    <source>
        <dbReference type="Proteomes" id="UP000248326"/>
    </source>
</evidence>
<protein>
    <submittedName>
        <fullName evidence="4">Heat shock protein Hsp20</fullName>
    </submittedName>
</protein>
<sequence>MMRFDPFREIEELQQRVDRMFGTNATSGRFAPLVDVHEDEGGLEISLDLPGIAPEGIKLEAENNTVTVSAERKYDNTQNRTAHRTERAYGTFVRTFNIPSRYDLAKIEATHQHGTLTLRIPRAEQAMRRAIPIKSTVSNQGRPQALEVSANEQHQ</sequence>
<dbReference type="SUPFAM" id="SSF49764">
    <property type="entry name" value="HSP20-like chaperones"/>
    <property type="match status" value="1"/>
</dbReference>
<dbReference type="RefSeq" id="WP_110884851.1">
    <property type="nucleotide sequence ID" value="NZ_QJSX01000001.1"/>
</dbReference>
<dbReference type="InterPro" id="IPR002068">
    <property type="entry name" value="A-crystallin/Hsp20_dom"/>
</dbReference>
<name>A0A318SEX5_9DEIO</name>
<dbReference type="Proteomes" id="UP000248326">
    <property type="component" value="Unassembled WGS sequence"/>
</dbReference>
<dbReference type="PANTHER" id="PTHR11527">
    <property type="entry name" value="HEAT-SHOCK PROTEIN 20 FAMILY MEMBER"/>
    <property type="match status" value="1"/>
</dbReference>
<organism evidence="4 5">
    <name type="scientific">Deinococcus yavapaiensis KR-236</name>
    <dbReference type="NCBI Taxonomy" id="694435"/>
    <lineage>
        <taxon>Bacteria</taxon>
        <taxon>Thermotogati</taxon>
        <taxon>Deinococcota</taxon>
        <taxon>Deinococci</taxon>
        <taxon>Deinococcales</taxon>
        <taxon>Deinococcaceae</taxon>
        <taxon>Deinococcus</taxon>
    </lineage>
</organism>
<dbReference type="OrthoDB" id="9811615at2"/>
<comment type="similarity">
    <text evidence="1 2">Belongs to the small heat shock protein (HSP20) family.</text>
</comment>
<reference evidence="4 5" key="1">
    <citation type="submission" date="2018-06" db="EMBL/GenBank/DDBJ databases">
        <title>Genomic Encyclopedia of Type Strains, Phase IV (KMG-IV): sequencing the most valuable type-strain genomes for metagenomic binning, comparative biology and taxonomic classification.</title>
        <authorList>
            <person name="Goeker M."/>
        </authorList>
    </citation>
    <scope>NUCLEOTIDE SEQUENCE [LARGE SCALE GENOMIC DNA]</scope>
    <source>
        <strain evidence="4 5">DSM 18048</strain>
    </source>
</reference>
<gene>
    <name evidence="4" type="ORF">DES52_101151</name>
</gene>